<dbReference type="InterPro" id="IPR001202">
    <property type="entry name" value="WW_dom"/>
</dbReference>
<dbReference type="eggNOG" id="ENOG502RXNF">
    <property type="taxonomic scope" value="Eukaryota"/>
</dbReference>
<dbReference type="Gene3D" id="2.20.70.10">
    <property type="match status" value="1"/>
</dbReference>
<organism evidence="3 4">
    <name type="scientific">Exserohilum turcicum (strain 28A)</name>
    <name type="common">Northern leaf blight fungus</name>
    <name type="synonym">Setosphaeria turcica</name>
    <dbReference type="NCBI Taxonomy" id="671987"/>
    <lineage>
        <taxon>Eukaryota</taxon>
        <taxon>Fungi</taxon>
        <taxon>Dikarya</taxon>
        <taxon>Ascomycota</taxon>
        <taxon>Pezizomycotina</taxon>
        <taxon>Dothideomycetes</taxon>
        <taxon>Pleosporomycetidae</taxon>
        <taxon>Pleosporales</taxon>
        <taxon>Pleosporineae</taxon>
        <taxon>Pleosporaceae</taxon>
        <taxon>Exserohilum</taxon>
    </lineage>
</organism>
<reference evidence="3 4" key="2">
    <citation type="journal article" date="2013" name="PLoS Genet.">
        <title>Comparative genome structure, secondary metabolite, and effector coding capacity across Cochliobolus pathogens.</title>
        <authorList>
            <person name="Condon B.J."/>
            <person name="Leng Y."/>
            <person name="Wu D."/>
            <person name="Bushley K.E."/>
            <person name="Ohm R.A."/>
            <person name="Otillar R."/>
            <person name="Martin J."/>
            <person name="Schackwitz W."/>
            <person name="Grimwood J."/>
            <person name="MohdZainudin N."/>
            <person name="Xue C."/>
            <person name="Wang R."/>
            <person name="Manning V.A."/>
            <person name="Dhillon B."/>
            <person name="Tu Z.J."/>
            <person name="Steffenson B.J."/>
            <person name="Salamov A."/>
            <person name="Sun H."/>
            <person name="Lowry S."/>
            <person name="LaButti K."/>
            <person name="Han J."/>
            <person name="Copeland A."/>
            <person name="Lindquist E."/>
            <person name="Barry K."/>
            <person name="Schmutz J."/>
            <person name="Baker S.E."/>
            <person name="Ciuffetti L.M."/>
            <person name="Grigoriev I.V."/>
            <person name="Zhong S."/>
            <person name="Turgeon B.G."/>
        </authorList>
    </citation>
    <scope>NUCLEOTIDE SEQUENCE [LARGE SCALE GENOMIC DNA]</scope>
    <source>
        <strain evidence="4">28A</strain>
    </source>
</reference>
<feature type="region of interest" description="Disordered" evidence="1">
    <location>
        <begin position="487"/>
        <end position="543"/>
    </location>
</feature>
<feature type="compositionally biased region" description="Low complexity" evidence="1">
    <location>
        <begin position="315"/>
        <end position="325"/>
    </location>
</feature>
<dbReference type="InterPro" id="IPR036020">
    <property type="entry name" value="WW_dom_sf"/>
</dbReference>
<feature type="region of interest" description="Disordered" evidence="1">
    <location>
        <begin position="107"/>
        <end position="131"/>
    </location>
</feature>
<reference evidence="3 4" key="1">
    <citation type="journal article" date="2012" name="PLoS Pathog.">
        <title>Diverse lifestyles and strategies of plant pathogenesis encoded in the genomes of eighteen Dothideomycetes fungi.</title>
        <authorList>
            <person name="Ohm R.A."/>
            <person name="Feau N."/>
            <person name="Henrissat B."/>
            <person name="Schoch C.L."/>
            <person name="Horwitz B.A."/>
            <person name="Barry K.W."/>
            <person name="Condon B.J."/>
            <person name="Copeland A.C."/>
            <person name="Dhillon B."/>
            <person name="Glaser F."/>
            <person name="Hesse C.N."/>
            <person name="Kosti I."/>
            <person name="LaButti K."/>
            <person name="Lindquist E.A."/>
            <person name="Lucas S."/>
            <person name="Salamov A.A."/>
            <person name="Bradshaw R.E."/>
            <person name="Ciuffetti L."/>
            <person name="Hamelin R.C."/>
            <person name="Kema G.H.J."/>
            <person name="Lawrence C."/>
            <person name="Scott J.A."/>
            <person name="Spatafora J.W."/>
            <person name="Turgeon B.G."/>
            <person name="de Wit P.J.G.M."/>
            <person name="Zhong S."/>
            <person name="Goodwin S.B."/>
            <person name="Grigoriev I.V."/>
        </authorList>
    </citation>
    <scope>NUCLEOTIDE SEQUENCE [LARGE SCALE GENOMIC DNA]</scope>
    <source>
        <strain evidence="4">28A</strain>
    </source>
</reference>
<gene>
    <name evidence="3" type="ORF">SETTUDRAFT_33199</name>
</gene>
<sequence>MQRGNGMQRTWPRYSAAKLWDLALGSGALLSNKLWFVGWGQGPEVAQERSHREGRPGCRAGEGRGAVFVVGDHVGDHVGGGGDVVVVVACGVAVAVSSAVPVERATRTDFPAGGPVSPARTGPLQRNDDDDDAAAEAPCCCCQPGETVVGMLKRRWKPIGMSSQQPLSGGWSPSRFLGVPDPLTRVWLCLHEAILARAERLKASGAVSSSGRGCIMVWFGPPHGTLSQTAAATATATATATAQMSMRCTTIAACVFLTRHAAPSGEGAGAGKDRSARHRRIAVELHRPPKRGGLRVMGRLARQAPPESVQARPESTGTGATSTTSNLQQPPPPPSSASHPRSRPVHVHASGCCFINSVKCVDSTPAMAPQPALQDQARNPSPAAPAPAQPGDGRSATPEAADVVAPNREGSYTSSTEAPLPYDDGAPPLPDEPAPAADDDGWESRWDYSAGAWYFYNHKTGVSQWENPRVPDATTYTYGSYDRNHPGSTPAVASSSGAPGTSSPPKRKWGGYNPAIHGSYDPNADYAKEASKEEEEAEETAAAAARMPYGADYSATAQFNRFTGKFQQAGQGPELHNDENKSKRQMYAFFDVDAAANSHDGRSLKAERRAKTLSKKQLKEYNEKRKEKKEEKRKAWLRSD</sequence>
<evidence type="ECO:0000259" key="2">
    <source>
        <dbReference type="PROSITE" id="PS50020"/>
    </source>
</evidence>
<dbReference type="SUPFAM" id="SSF51045">
    <property type="entry name" value="WW domain"/>
    <property type="match status" value="1"/>
</dbReference>
<dbReference type="PROSITE" id="PS50020">
    <property type="entry name" value="WW_DOMAIN_2"/>
    <property type="match status" value="1"/>
</dbReference>
<dbReference type="HOGENOM" id="CLU_427696_0_0_1"/>
<feature type="domain" description="WW" evidence="2">
    <location>
        <begin position="436"/>
        <end position="470"/>
    </location>
</feature>
<dbReference type="Proteomes" id="UP000016935">
    <property type="component" value="Unassembled WGS sequence"/>
</dbReference>
<evidence type="ECO:0000313" key="4">
    <source>
        <dbReference type="Proteomes" id="UP000016935"/>
    </source>
</evidence>
<evidence type="ECO:0000313" key="3">
    <source>
        <dbReference type="EMBL" id="EOA84196.1"/>
    </source>
</evidence>
<feature type="region of interest" description="Disordered" evidence="1">
    <location>
        <begin position="366"/>
        <end position="443"/>
    </location>
</feature>
<keyword evidence="4" id="KW-1185">Reference proteome</keyword>
<dbReference type="OrthoDB" id="2444812at2759"/>
<accession>R0IGS4</accession>
<dbReference type="GeneID" id="19403741"/>
<feature type="compositionally biased region" description="Basic and acidic residues" evidence="1">
    <location>
        <begin position="617"/>
        <end position="640"/>
    </location>
</feature>
<evidence type="ECO:0000256" key="1">
    <source>
        <dbReference type="SAM" id="MobiDB-lite"/>
    </source>
</evidence>
<feature type="region of interest" description="Disordered" evidence="1">
    <location>
        <begin position="598"/>
        <end position="640"/>
    </location>
</feature>
<feature type="region of interest" description="Disordered" evidence="1">
    <location>
        <begin position="264"/>
        <end position="345"/>
    </location>
</feature>
<dbReference type="CDD" id="cd00201">
    <property type="entry name" value="WW"/>
    <property type="match status" value="1"/>
</dbReference>
<protein>
    <recommendedName>
        <fullName evidence="2">WW domain-containing protein</fullName>
    </recommendedName>
</protein>
<dbReference type="EMBL" id="KB908814">
    <property type="protein sequence ID" value="EOA84196.1"/>
    <property type="molecule type" value="Genomic_DNA"/>
</dbReference>
<dbReference type="SMART" id="SM00456">
    <property type="entry name" value="WW"/>
    <property type="match status" value="1"/>
</dbReference>
<dbReference type="RefSeq" id="XP_008028113.1">
    <property type="nucleotide sequence ID" value="XM_008029922.1"/>
</dbReference>
<proteinExistence type="predicted"/>
<dbReference type="PROSITE" id="PS01159">
    <property type="entry name" value="WW_DOMAIN_1"/>
    <property type="match status" value="1"/>
</dbReference>
<dbReference type="AlphaFoldDB" id="R0IGS4"/>
<dbReference type="Pfam" id="PF00397">
    <property type="entry name" value="WW"/>
    <property type="match status" value="1"/>
</dbReference>
<feature type="compositionally biased region" description="Low complexity" evidence="1">
    <location>
        <begin position="487"/>
        <end position="504"/>
    </location>
</feature>
<feature type="compositionally biased region" description="Basic and acidic residues" evidence="1">
    <location>
        <begin position="599"/>
        <end position="610"/>
    </location>
</feature>
<name>R0IGS4_EXST2</name>